<dbReference type="RefSeq" id="WP_012597836.1">
    <property type="nucleotide sequence ID" value="NC_011729.1"/>
</dbReference>
<name>B7KC66_GLOC7</name>
<dbReference type="OrthoDB" id="939976at2"/>
<proteinExistence type="predicted"/>
<organism evidence="1 2">
    <name type="scientific">Gloeothece citriformis (strain PCC 7424)</name>
    <name type="common">Cyanothece sp. (strain PCC 7424)</name>
    <dbReference type="NCBI Taxonomy" id="65393"/>
    <lineage>
        <taxon>Bacteria</taxon>
        <taxon>Bacillati</taxon>
        <taxon>Cyanobacteriota</taxon>
        <taxon>Cyanophyceae</taxon>
        <taxon>Oscillatoriophycideae</taxon>
        <taxon>Chroococcales</taxon>
        <taxon>Aphanothecaceae</taxon>
        <taxon>Gloeothece</taxon>
        <taxon>Gloeothece citriformis</taxon>
    </lineage>
</organism>
<dbReference type="STRING" id="65393.PCC7424_0423"/>
<protein>
    <submittedName>
        <fullName evidence="1">Uncharacterized protein</fullName>
    </submittedName>
</protein>
<keyword evidence="2" id="KW-1185">Reference proteome</keyword>
<dbReference type="Proteomes" id="UP000002384">
    <property type="component" value="Chromosome"/>
</dbReference>
<dbReference type="eggNOG" id="COG4403">
    <property type="taxonomic scope" value="Bacteria"/>
</dbReference>
<gene>
    <name evidence="1" type="ordered locus">PCC7424_0423</name>
</gene>
<reference evidence="2" key="1">
    <citation type="journal article" date="2011" name="MBio">
        <title>Novel metabolic attributes of the genus Cyanothece, comprising a group of unicellular nitrogen-fixing Cyanobacteria.</title>
        <authorList>
            <person name="Bandyopadhyay A."/>
            <person name="Elvitigala T."/>
            <person name="Welsh E."/>
            <person name="Stockel J."/>
            <person name="Liberton M."/>
            <person name="Min H."/>
            <person name="Sherman L.A."/>
            <person name="Pakrasi H.B."/>
        </authorList>
    </citation>
    <scope>NUCLEOTIDE SEQUENCE [LARGE SCALE GENOMIC DNA]</scope>
    <source>
        <strain evidence="2">PCC 7424</strain>
    </source>
</reference>
<dbReference type="AlphaFoldDB" id="B7KC66"/>
<dbReference type="Pfam" id="PF17914">
    <property type="entry name" value="HopA1"/>
    <property type="match status" value="1"/>
</dbReference>
<dbReference type="HOGENOM" id="CLU_766668_0_0_3"/>
<dbReference type="InterPro" id="IPR040871">
    <property type="entry name" value="HopA1"/>
</dbReference>
<evidence type="ECO:0000313" key="2">
    <source>
        <dbReference type="Proteomes" id="UP000002384"/>
    </source>
</evidence>
<sequence length="361" mass="41577">MIQLDETLLLSSTIDPKRELLNTLEEIVNKVEIKPNFSISHPDYQPLEVTQEILEHLQKMPEDLQKKYLSLLLRTFLYGIYYNGSMRNALGIHQEKPNFALDLENNTFLEVDVEFYERLQENNHGEGYFDSDWSILHQENDGTFAVIKGGLRLHIEKNIHLQPHQKNAQSGDIVSIRMPKNLLQNGFYVAVGNEGLQSSLQAVRMYFNFTPEGAVKVMDSLTQELNQLAIPFSFKVLYNPGDYGRYDSGVLYFDKHNYRVIKPVLLKIYQAHQSEFKSQVPLFTLSLAPGLGLAEEPEQKFAVQESFGMNRCQLVANGLIKAWYQKEYSSEGGMRAILEQFNILEIDLERPYLNPNAEDIY</sequence>
<evidence type="ECO:0000313" key="1">
    <source>
        <dbReference type="EMBL" id="ACK68889.1"/>
    </source>
</evidence>
<dbReference type="EMBL" id="CP001291">
    <property type="protein sequence ID" value="ACK68889.1"/>
    <property type="molecule type" value="Genomic_DNA"/>
</dbReference>
<accession>B7KC66</accession>
<dbReference type="KEGG" id="cyc:PCC7424_0423"/>